<dbReference type="EMBL" id="CAEX01004392">
    <property type="protein sequence ID" value="CCD19897.1"/>
    <property type="molecule type" value="Genomic_DNA"/>
</dbReference>
<dbReference type="Gene3D" id="3.80.10.10">
    <property type="entry name" value="Ribonuclease Inhibitor"/>
    <property type="match status" value="5"/>
</dbReference>
<dbReference type="PANTHER" id="PTHR46652">
    <property type="entry name" value="LEUCINE-RICH REPEAT AND IQ DOMAIN-CONTAINING PROTEIN 1-RELATED"/>
    <property type="match status" value="1"/>
</dbReference>
<keyword evidence="1" id="KW-0433">Leucine-rich repeat</keyword>
<organism evidence="4 5">
    <name type="scientific">Trypanosoma vivax (strain Y486)</name>
    <dbReference type="NCBI Taxonomy" id="1055687"/>
    <lineage>
        <taxon>Eukaryota</taxon>
        <taxon>Discoba</taxon>
        <taxon>Euglenozoa</taxon>
        <taxon>Kinetoplastea</taxon>
        <taxon>Metakinetoplastina</taxon>
        <taxon>Trypanosomatida</taxon>
        <taxon>Trypanosomatidae</taxon>
        <taxon>Trypanosoma</taxon>
        <taxon>Duttonella</taxon>
    </lineage>
</organism>
<keyword evidence="5" id="KW-1185">Reference proteome</keyword>
<evidence type="ECO:0000313" key="5">
    <source>
        <dbReference type="Proteomes" id="UP000009027"/>
    </source>
</evidence>
<accession>F9WQR5</accession>
<dbReference type="Proteomes" id="UP000009027">
    <property type="component" value="Unassembled WGS sequence"/>
</dbReference>
<dbReference type="InterPro" id="IPR032675">
    <property type="entry name" value="LRR_dom_sf"/>
</dbReference>
<dbReference type="SUPFAM" id="SSF52047">
    <property type="entry name" value="RNI-like"/>
    <property type="match status" value="1"/>
</dbReference>
<dbReference type="SUPFAM" id="SSF52058">
    <property type="entry name" value="L domain-like"/>
    <property type="match status" value="1"/>
</dbReference>
<keyword evidence="2" id="KW-0677">Repeat</keyword>
<proteinExistence type="predicted"/>
<sequence>MTHRGHPHNRMCVNHVLECSAEHCSVYHSALALCVRGNIPVWRHVGDDADLASELEDAPIQKFLDAVMQVLSGRHCGTKERGMRATAGSWRWRKQMERHEVLEGGPGASEASCMEPGRCGGVALLSGESNDGVMGARGMVEVLCGELGEEEASEQLIAGKDTLVDSTRKVSVYEELKVGQPERCSRLTNGIHAGSPPTSLTIGEGCMLPGASNLTEEALTAAERITIRKVSLTSEALECLRSAKSLRVLHLEECSGDIRLTHSLCCLGSLAELHLHALNGVESINISELPRLGTIRMTGVNRVKKIRIESCVQLQRVEGIRTLSDIGRSDQNGTRAHKAFVCPLSEETTEEIDAEQRAHAIKKLSVNTVEGSVNTDVSCAGVVRGLDALSGLPSLQELYLAAACVDDAFVRDLTCHDHLRKLSLRSCTRITDVSPLGRMYKLEVLNINYCAGVVHGLDVLCGLPSLQELYLAAVCVDDAFVRNLTCHDHLRKLSLHSCTRVTDVSPLGRMHRLEVLDLNYCTSIVHGLDALCGLPSLQELYLAAVCVDDAFVRDLTCHDHLRKLSLRSCTRITDVSPLGRMRQLEMLNVNYCAGVVRGLDALCGLPSLQELFLTMVCVDDAFVRDLTCHEHLRIFIIYACTRVTDVSPLGRMRQLEMLHLSCCTGVVRGLDALCGLPSLQELYLTEVCVDDAFVRDLTCHEHLRKLSLRSCTRITDVSPLGRMHKLEVLDLSCCTSVVRGLDVLCGLPSLQELHLDEMCVDDAFVRDLTCHEHLRKLSLHSCTRVTDVWPFGHMRKLEYLNINNCSGIRTIFYPTFLTKLPKIKTLYLRNVSITSSAVELLQKKELNLCI</sequence>
<dbReference type="Pfam" id="PF23598">
    <property type="entry name" value="LRR_14"/>
    <property type="match status" value="1"/>
</dbReference>
<dbReference type="InterPro" id="IPR050836">
    <property type="entry name" value="SDS22/Internalin_LRR"/>
</dbReference>
<feature type="domain" description="Disease resistance R13L4/SHOC-2-like LRR" evidence="3">
    <location>
        <begin position="554"/>
        <end position="803"/>
    </location>
</feature>
<dbReference type="PANTHER" id="PTHR46652:SF3">
    <property type="entry name" value="LEUCINE-RICH REPEAT-CONTAINING PROTEIN 9"/>
    <property type="match status" value="1"/>
</dbReference>
<evidence type="ECO:0000259" key="3">
    <source>
        <dbReference type="Pfam" id="PF23598"/>
    </source>
</evidence>
<dbReference type="InterPro" id="IPR055414">
    <property type="entry name" value="LRR_R13L4/SHOC2-like"/>
</dbReference>
<dbReference type="VEuPathDB" id="TriTrypDB:TvY486_0002410"/>
<evidence type="ECO:0000256" key="1">
    <source>
        <dbReference type="ARBA" id="ARBA00022614"/>
    </source>
</evidence>
<evidence type="ECO:0000313" key="4">
    <source>
        <dbReference type="EMBL" id="CCD19897.1"/>
    </source>
</evidence>
<reference evidence="4 5" key="1">
    <citation type="journal article" date="2012" name="Proc. Natl. Acad. Sci. U.S.A.">
        <title>Antigenic diversity is generated by distinct evolutionary mechanisms in African trypanosome species.</title>
        <authorList>
            <person name="Jackson A.P."/>
            <person name="Berry A."/>
            <person name="Aslett M."/>
            <person name="Allison H.C."/>
            <person name="Burton P."/>
            <person name="Vavrova-Anderson J."/>
            <person name="Brown R."/>
            <person name="Browne H."/>
            <person name="Corton N."/>
            <person name="Hauser H."/>
            <person name="Gamble J."/>
            <person name="Gilderthorp R."/>
            <person name="Marcello L."/>
            <person name="McQuillan J."/>
            <person name="Otto T.D."/>
            <person name="Quail M.A."/>
            <person name="Sanders M.J."/>
            <person name="van Tonder A."/>
            <person name="Ginger M.L."/>
            <person name="Field M.C."/>
            <person name="Barry J.D."/>
            <person name="Hertz-Fowler C."/>
            <person name="Berriman M."/>
        </authorList>
    </citation>
    <scope>NUCLEOTIDE SEQUENCE</scope>
    <source>
        <strain evidence="4 5">Y486</strain>
    </source>
</reference>
<protein>
    <submittedName>
        <fullName evidence="4">Leucine-rich repeat protein (LRRP), putative</fullName>
    </submittedName>
</protein>
<evidence type="ECO:0000256" key="2">
    <source>
        <dbReference type="ARBA" id="ARBA00022737"/>
    </source>
</evidence>
<dbReference type="AlphaFoldDB" id="F9WQR5"/>
<gene>
    <name evidence="4" type="ORF">TvY486_0002410</name>
</gene>
<name>F9WQR5_TRYVY</name>